<organism evidence="1 2">
    <name type="scientific">Trinickia dinghuensis</name>
    <dbReference type="NCBI Taxonomy" id="2291023"/>
    <lineage>
        <taxon>Bacteria</taxon>
        <taxon>Pseudomonadati</taxon>
        <taxon>Pseudomonadota</taxon>
        <taxon>Betaproteobacteria</taxon>
        <taxon>Burkholderiales</taxon>
        <taxon>Burkholderiaceae</taxon>
        <taxon>Trinickia</taxon>
    </lineage>
</organism>
<evidence type="ECO:0000313" key="1">
    <source>
        <dbReference type="EMBL" id="RDU98279.1"/>
    </source>
</evidence>
<protein>
    <submittedName>
        <fullName evidence="1">Uncharacterized protein</fullName>
    </submittedName>
</protein>
<evidence type="ECO:0000313" key="2">
    <source>
        <dbReference type="Proteomes" id="UP000256838"/>
    </source>
</evidence>
<dbReference type="AlphaFoldDB" id="A0A3D8JZ34"/>
<keyword evidence="2" id="KW-1185">Reference proteome</keyword>
<comment type="caution">
    <text evidence="1">The sequence shown here is derived from an EMBL/GenBank/DDBJ whole genome shotgun (WGS) entry which is preliminary data.</text>
</comment>
<dbReference type="Proteomes" id="UP000256838">
    <property type="component" value="Unassembled WGS sequence"/>
</dbReference>
<proteinExistence type="predicted"/>
<dbReference type="OrthoDB" id="8926407at2"/>
<accession>A0A3D8JZ34</accession>
<dbReference type="EMBL" id="QRGA01000007">
    <property type="protein sequence ID" value="RDU98279.1"/>
    <property type="molecule type" value="Genomic_DNA"/>
</dbReference>
<reference evidence="1 2" key="1">
    <citation type="submission" date="2018-08" db="EMBL/GenBank/DDBJ databases">
        <title>Paraburkholderia sp. DHOM06 isolated from forest soil.</title>
        <authorList>
            <person name="Gao Z.-H."/>
            <person name="Qiu L.-H."/>
        </authorList>
    </citation>
    <scope>NUCLEOTIDE SEQUENCE [LARGE SCALE GENOMIC DNA]</scope>
    <source>
        <strain evidence="1 2">DHOM06</strain>
    </source>
</reference>
<name>A0A3D8JZ34_9BURK</name>
<gene>
    <name evidence="1" type="ORF">DWV00_13240</name>
</gene>
<sequence length="108" mass="11368">MQAMRSNDDPQKAAAAQGPAKLVDIAIPADALGARDPHLTEVLVKVGAVASRQPQPTRIVIAALAQDFPYLNQSVKRGIAPARASSVRIENVTAGSCQPYSVQVLPIE</sequence>